<dbReference type="Pfam" id="PF01568">
    <property type="entry name" value="Molydop_binding"/>
    <property type="match status" value="1"/>
</dbReference>
<dbReference type="GO" id="GO:0046872">
    <property type="term" value="F:metal ion binding"/>
    <property type="evidence" value="ECO:0007669"/>
    <property type="project" value="UniProtKB-KW"/>
</dbReference>
<comment type="cofactor">
    <cofactor evidence="1">
        <name>Mo-bis(molybdopterin guanine dinucleotide)</name>
        <dbReference type="ChEBI" id="CHEBI:60539"/>
    </cofactor>
</comment>
<dbReference type="PROSITE" id="PS00490">
    <property type="entry name" value="MOLYBDOPTERIN_PROK_2"/>
    <property type="match status" value="1"/>
</dbReference>
<keyword evidence="3" id="KW-0479">Metal-binding</keyword>
<dbReference type="Gene3D" id="2.20.25.90">
    <property type="entry name" value="ADC-like domains"/>
    <property type="match status" value="1"/>
</dbReference>
<dbReference type="PROSITE" id="PS51669">
    <property type="entry name" value="4FE4S_MOW_BIS_MGD"/>
    <property type="match status" value="1"/>
</dbReference>
<dbReference type="InterPro" id="IPR006655">
    <property type="entry name" value="Mopterin_OxRdtase_prok_CS"/>
</dbReference>
<dbReference type="InterPro" id="IPR009010">
    <property type="entry name" value="Asp_de-COase-like_dom_sf"/>
</dbReference>
<dbReference type="Pfam" id="PF04879">
    <property type="entry name" value="Molybdop_Fe4S4"/>
    <property type="match status" value="1"/>
</dbReference>
<dbReference type="EMBL" id="VIVN01000007">
    <property type="protein sequence ID" value="TWD99588.1"/>
    <property type="molecule type" value="Genomic_DNA"/>
</dbReference>
<keyword evidence="4" id="KW-0408">Iron</keyword>
<comment type="caution">
    <text evidence="7">The sequence shown here is derived from an EMBL/GenBank/DDBJ whole genome shotgun (WGS) entry which is preliminary data.</text>
</comment>
<dbReference type="SMART" id="SM00926">
    <property type="entry name" value="Molybdop_Fe4S4"/>
    <property type="match status" value="1"/>
</dbReference>
<evidence type="ECO:0000313" key="8">
    <source>
        <dbReference type="Proteomes" id="UP000319671"/>
    </source>
</evidence>
<dbReference type="GO" id="GO:0051539">
    <property type="term" value="F:4 iron, 4 sulfur cluster binding"/>
    <property type="evidence" value="ECO:0007669"/>
    <property type="project" value="UniProtKB-KW"/>
</dbReference>
<reference evidence="7 8" key="1">
    <citation type="submission" date="2019-06" db="EMBL/GenBank/DDBJ databases">
        <title>Sorghum-associated microbial communities from plants grown in Nebraska, USA.</title>
        <authorList>
            <person name="Schachtman D."/>
        </authorList>
    </citation>
    <scope>NUCLEOTIDE SEQUENCE [LARGE SCALE GENOMIC DNA]</scope>
    <source>
        <strain evidence="7 8">2482</strain>
    </source>
</reference>
<evidence type="ECO:0000256" key="4">
    <source>
        <dbReference type="ARBA" id="ARBA00023004"/>
    </source>
</evidence>
<dbReference type="CDD" id="cd02754">
    <property type="entry name" value="MopB_Nitrate-R-NapA-like"/>
    <property type="match status" value="1"/>
</dbReference>
<dbReference type="CDD" id="cd00508">
    <property type="entry name" value="MopB_CT_Fdh-Nap-like"/>
    <property type="match status" value="1"/>
</dbReference>
<keyword evidence="2" id="KW-0004">4Fe-4S</keyword>
<dbReference type="GO" id="GO:0016020">
    <property type="term" value="C:membrane"/>
    <property type="evidence" value="ECO:0007669"/>
    <property type="project" value="TreeGrafter"/>
</dbReference>
<evidence type="ECO:0000259" key="6">
    <source>
        <dbReference type="PROSITE" id="PS51669"/>
    </source>
</evidence>
<name>A0A561D8Y7_9BACI</name>
<dbReference type="SUPFAM" id="SSF53706">
    <property type="entry name" value="Formate dehydrogenase/DMSO reductase, domains 1-3"/>
    <property type="match status" value="1"/>
</dbReference>
<gene>
    <name evidence="7" type="ORF">FB550_107224</name>
</gene>
<keyword evidence="8" id="KW-1185">Reference proteome</keyword>
<evidence type="ECO:0000256" key="5">
    <source>
        <dbReference type="ARBA" id="ARBA00023014"/>
    </source>
</evidence>
<evidence type="ECO:0000256" key="1">
    <source>
        <dbReference type="ARBA" id="ARBA00001942"/>
    </source>
</evidence>
<dbReference type="GO" id="GO:0003954">
    <property type="term" value="F:NADH dehydrogenase activity"/>
    <property type="evidence" value="ECO:0007669"/>
    <property type="project" value="TreeGrafter"/>
</dbReference>
<sequence>MLKYFRKKQKEVQTEKVYNTQCPYCSMQCKMQLIEQSVVSRKQYKTVGKENPTTQGRLCVKGMNAYQHAFNKERLKYPMLKVNGEFVRISWEQALERIKAQFTRIQEEDGLNALAVYGSASITNEEAYLLGKFARVALKTKYIDYNGRLCMSAAASAASQTFGMDRGFTNSLAEIPNTRCIILAGTNIAECQPTIMPYFEKAKENGAFIIVIDPRETATTKLADLHLKLRPGTDAALANGLLKVIVEENYSNEAFIQERAHGFHEVKEYLASVELREIEAITGVSINEIQKAAIKFGKEETGMIFTARGVEQQTDGSAAVRNLLNLLVATGKLGKPNCGFGAITGQGNGQGAREHGQKADQLPGYRSIENKEHRKFVADVWGIDPDDLPGKGVSAYEIMEKIDEGEITGLFLMCSNPVVSNPNAHFVKNALKKLKFLVAVDLFVSETAKLADLILPTSSYLEDEGTMTNVEGRVTLREASCPCPGEVKHDWQIIVEIARALGKEKYFSFSSAEEIFNELRLASRGGIADYYGITYERLRKEGGILWPCPDLEHKGTLRLFETSFAHPDGKAKMVVVPNKPVVPKEEVNSEFPLYLTTGRVMSHYLTGVQTRRSPALAARNIESYMEIHPATAMDYQIADHSLVKIDSRRGSITVRSKYSETIRPDTVFVPFHWADSQNVNVLIGGELDPVCRMPGFKLSAVKVSPVNDVFAN</sequence>
<dbReference type="InterPro" id="IPR006963">
    <property type="entry name" value="Mopterin_OxRdtase_4Fe-4S_dom"/>
</dbReference>
<evidence type="ECO:0000256" key="3">
    <source>
        <dbReference type="ARBA" id="ARBA00022723"/>
    </source>
</evidence>
<keyword evidence="5" id="KW-0411">Iron-sulfur</keyword>
<dbReference type="NCBIfam" id="NF047855">
    <property type="entry name" value="AssmNtatRedNasC"/>
    <property type="match status" value="1"/>
</dbReference>
<dbReference type="Pfam" id="PF00384">
    <property type="entry name" value="Molybdopterin"/>
    <property type="match status" value="1"/>
</dbReference>
<dbReference type="InterPro" id="IPR006657">
    <property type="entry name" value="MoPterin_dinucl-bd_dom"/>
</dbReference>
<protein>
    <submittedName>
        <fullName evidence="7">Assimilatory nitrate reductase (NADH) alpha subunit apoprotein</fullName>
    </submittedName>
</protein>
<dbReference type="PANTHER" id="PTHR43105:SF10">
    <property type="entry name" value="NADH-QUINONE OXIDOREDUCTASE SUBUNIT G"/>
    <property type="match status" value="1"/>
</dbReference>
<dbReference type="Gene3D" id="3.40.50.740">
    <property type="match status" value="1"/>
</dbReference>
<organism evidence="7 8">
    <name type="scientific">Neobacillus bataviensis</name>
    <dbReference type="NCBI Taxonomy" id="220685"/>
    <lineage>
        <taxon>Bacteria</taxon>
        <taxon>Bacillati</taxon>
        <taxon>Bacillota</taxon>
        <taxon>Bacilli</taxon>
        <taxon>Bacillales</taxon>
        <taxon>Bacillaceae</taxon>
        <taxon>Neobacillus</taxon>
    </lineage>
</organism>
<dbReference type="PANTHER" id="PTHR43105">
    <property type="entry name" value="RESPIRATORY NITRATE REDUCTASE"/>
    <property type="match status" value="1"/>
</dbReference>
<dbReference type="Proteomes" id="UP000319671">
    <property type="component" value="Unassembled WGS sequence"/>
</dbReference>
<evidence type="ECO:0000256" key="2">
    <source>
        <dbReference type="ARBA" id="ARBA00022485"/>
    </source>
</evidence>
<feature type="domain" description="4Fe-4S Mo/W bis-MGD-type" evidence="6">
    <location>
        <begin position="15"/>
        <end position="73"/>
    </location>
</feature>
<dbReference type="SUPFAM" id="SSF50692">
    <property type="entry name" value="ADC-like"/>
    <property type="match status" value="1"/>
</dbReference>
<dbReference type="Gene3D" id="3.40.228.10">
    <property type="entry name" value="Dimethylsulfoxide Reductase, domain 2"/>
    <property type="match status" value="1"/>
</dbReference>
<dbReference type="AlphaFoldDB" id="A0A561D8Y7"/>
<proteinExistence type="predicted"/>
<evidence type="ECO:0000313" key="7">
    <source>
        <dbReference type="EMBL" id="TWD99588.1"/>
    </source>
</evidence>
<dbReference type="GO" id="GO:0043546">
    <property type="term" value="F:molybdopterin cofactor binding"/>
    <property type="evidence" value="ECO:0007669"/>
    <property type="project" value="InterPro"/>
</dbReference>
<dbReference type="GO" id="GO:0022904">
    <property type="term" value="P:respiratory electron transport chain"/>
    <property type="evidence" value="ECO:0007669"/>
    <property type="project" value="TreeGrafter"/>
</dbReference>
<accession>A0A561D8Y7</accession>
<dbReference type="InterPro" id="IPR006656">
    <property type="entry name" value="Mopterin_OxRdtase"/>
</dbReference>
<dbReference type="InterPro" id="IPR050123">
    <property type="entry name" value="Prok_molybdopt-oxidoreductase"/>
</dbReference>
<dbReference type="Gene3D" id="2.40.40.20">
    <property type="match status" value="1"/>
</dbReference>